<keyword evidence="2" id="KW-0812">Transmembrane</keyword>
<dbReference type="EMBL" id="FOHB01000002">
    <property type="protein sequence ID" value="SER92598.1"/>
    <property type="molecule type" value="Genomic_DNA"/>
</dbReference>
<evidence type="ECO:0000313" key="4">
    <source>
        <dbReference type="Proteomes" id="UP000199019"/>
    </source>
</evidence>
<feature type="region of interest" description="Disordered" evidence="1">
    <location>
        <begin position="93"/>
        <end position="147"/>
    </location>
</feature>
<organism evidence="3 4">
    <name type="scientific">Pedococcus cremeus</name>
    <dbReference type="NCBI Taxonomy" id="587636"/>
    <lineage>
        <taxon>Bacteria</taxon>
        <taxon>Bacillati</taxon>
        <taxon>Actinomycetota</taxon>
        <taxon>Actinomycetes</taxon>
        <taxon>Micrococcales</taxon>
        <taxon>Intrasporangiaceae</taxon>
        <taxon>Pedococcus</taxon>
    </lineage>
</organism>
<dbReference type="STRING" id="587636.SAMN05216199_1456"/>
<accession>A0A1H9T619</accession>
<feature type="transmembrane region" description="Helical" evidence="2">
    <location>
        <begin position="64"/>
        <end position="82"/>
    </location>
</feature>
<name>A0A1H9T619_9MICO</name>
<keyword evidence="4" id="KW-1185">Reference proteome</keyword>
<feature type="compositionally biased region" description="Low complexity" evidence="1">
    <location>
        <begin position="111"/>
        <end position="126"/>
    </location>
</feature>
<dbReference type="Pfam" id="PF11239">
    <property type="entry name" value="DUF3040"/>
    <property type="match status" value="1"/>
</dbReference>
<dbReference type="RefSeq" id="WP_091756751.1">
    <property type="nucleotide sequence ID" value="NZ_FOHB01000002.1"/>
</dbReference>
<sequence length="147" mass="15728">MPLSEHEQQLLEQMEQALYAEDPKFASQMQGAGAKAAARRRMIIGGVGVLAGLALVLVGVSTTMWVGAAGFAVMVAAVVFALTPPRRAKMALGSVQPDGSVRRKARGGGMRAARGPAGRSSRGSGSHESFMQKLEHRWDRRRGGDRW</sequence>
<dbReference type="InterPro" id="IPR021401">
    <property type="entry name" value="DUF3040"/>
</dbReference>
<feature type="compositionally biased region" description="Basic and acidic residues" evidence="1">
    <location>
        <begin position="133"/>
        <end position="147"/>
    </location>
</feature>
<gene>
    <name evidence="3" type="ORF">SAMN05216199_1456</name>
</gene>
<dbReference type="AlphaFoldDB" id="A0A1H9T619"/>
<dbReference type="Proteomes" id="UP000199019">
    <property type="component" value="Unassembled WGS sequence"/>
</dbReference>
<proteinExistence type="predicted"/>
<keyword evidence="2" id="KW-0472">Membrane</keyword>
<evidence type="ECO:0000256" key="1">
    <source>
        <dbReference type="SAM" id="MobiDB-lite"/>
    </source>
</evidence>
<evidence type="ECO:0000313" key="3">
    <source>
        <dbReference type="EMBL" id="SER92598.1"/>
    </source>
</evidence>
<evidence type="ECO:0000256" key="2">
    <source>
        <dbReference type="SAM" id="Phobius"/>
    </source>
</evidence>
<evidence type="ECO:0008006" key="5">
    <source>
        <dbReference type="Google" id="ProtNLM"/>
    </source>
</evidence>
<feature type="transmembrane region" description="Helical" evidence="2">
    <location>
        <begin position="42"/>
        <end position="58"/>
    </location>
</feature>
<protein>
    <recommendedName>
        <fullName evidence="5">DUF3040 domain-containing protein</fullName>
    </recommendedName>
</protein>
<keyword evidence="2" id="KW-1133">Transmembrane helix</keyword>
<reference evidence="4" key="1">
    <citation type="submission" date="2016-10" db="EMBL/GenBank/DDBJ databases">
        <authorList>
            <person name="Varghese N."/>
            <person name="Submissions S."/>
        </authorList>
    </citation>
    <scope>NUCLEOTIDE SEQUENCE [LARGE SCALE GENOMIC DNA]</scope>
    <source>
        <strain evidence="4">CGMCC 1.6963</strain>
    </source>
</reference>